<evidence type="ECO:0000256" key="5">
    <source>
        <dbReference type="ARBA" id="ARBA00023295"/>
    </source>
</evidence>
<comment type="caution">
    <text evidence="11">The sequence shown here is derived from an EMBL/GenBank/DDBJ whole genome shotgun (WGS) entry which is preliminary data.</text>
</comment>
<dbReference type="PANTHER" id="PTHR11177">
    <property type="entry name" value="CHITINASE"/>
    <property type="match status" value="1"/>
</dbReference>
<dbReference type="InterPro" id="IPR017853">
    <property type="entry name" value="GH"/>
</dbReference>
<reference evidence="11" key="1">
    <citation type="submission" date="2020-05" db="EMBL/GenBank/DDBJ databases">
        <title>Mycena genomes resolve the evolution of fungal bioluminescence.</title>
        <authorList>
            <person name="Tsai I.J."/>
        </authorList>
    </citation>
    <scope>NUCLEOTIDE SEQUENCE</scope>
    <source>
        <strain evidence="11">160909Yilan</strain>
    </source>
</reference>
<comment type="catalytic activity">
    <reaction evidence="1">
        <text>Random endo-hydrolysis of N-acetyl-beta-D-glucosaminide (1-&gt;4)-beta-linkages in chitin and chitodextrins.</text>
        <dbReference type="EC" id="3.2.1.14"/>
    </reaction>
</comment>
<evidence type="ECO:0000256" key="4">
    <source>
        <dbReference type="ARBA" id="ARBA00023277"/>
    </source>
</evidence>
<evidence type="ECO:0000256" key="2">
    <source>
        <dbReference type="ARBA" id="ARBA00022801"/>
    </source>
</evidence>
<feature type="signal peptide" evidence="9">
    <location>
        <begin position="1"/>
        <end position="28"/>
    </location>
</feature>
<evidence type="ECO:0000256" key="9">
    <source>
        <dbReference type="SAM" id="SignalP"/>
    </source>
</evidence>
<dbReference type="GO" id="GO:0005576">
    <property type="term" value="C:extracellular region"/>
    <property type="evidence" value="ECO:0007669"/>
    <property type="project" value="TreeGrafter"/>
</dbReference>
<dbReference type="SMART" id="SM00636">
    <property type="entry name" value="Glyco_18"/>
    <property type="match status" value="1"/>
</dbReference>
<keyword evidence="12" id="KW-1185">Reference proteome</keyword>
<dbReference type="PROSITE" id="PS01095">
    <property type="entry name" value="GH18_1"/>
    <property type="match status" value="1"/>
</dbReference>
<keyword evidence="9" id="KW-0732">Signal</keyword>
<dbReference type="GO" id="GO:0008843">
    <property type="term" value="F:endochitinase activity"/>
    <property type="evidence" value="ECO:0007669"/>
    <property type="project" value="UniProtKB-EC"/>
</dbReference>
<dbReference type="SUPFAM" id="SSF51445">
    <property type="entry name" value="(Trans)glycosidases"/>
    <property type="match status" value="1"/>
</dbReference>
<dbReference type="SUPFAM" id="SSF54556">
    <property type="entry name" value="Chitinase insertion domain"/>
    <property type="match status" value="1"/>
</dbReference>
<dbReference type="InterPro" id="IPR029070">
    <property type="entry name" value="Chitinase_insertion_sf"/>
</dbReference>
<dbReference type="InterPro" id="IPR011583">
    <property type="entry name" value="Chitinase_II/V-like_cat"/>
</dbReference>
<dbReference type="AlphaFoldDB" id="A0A8H6YCN0"/>
<sequence length="425" mass="45080">MSSMRLLMLSRSQVLALLPALFHGLAFGTTTSSKIATAWYAGWHAPGQAVPSLALSQVSWEKYTHLTYSFAETTADVREVSLSGSDPELLPSFVATAHAHGVKAKVSVGGWTGSLFWSSNVATAQNRTLFVKTLVDFATKYDLDGLDFDWEYPNVQGIGCNTIDVNDTANFLAFIQELRADPVGSKLILSAATSLSPFADANGDPSTDVSGFAKVLDYIAVMNYDVNGPWSAAVGPNAPLRDSCAPADFQAGSAVDAVAAWTAAGMPLDKIVLGVASYGHSFSVAKSDAFVKGSKTQLALYPPFNASNAPAGDSWDDQPGVDEGGNFESQGGVIDFWGLIQQGYLTETGVPVTGVPFIFDNCTQTPYVYNGTTEVMISFDNARSFAVKGEYIKSKGLGGFAMWEAGGDFNDILLDSIREASGVLN</sequence>
<feature type="domain" description="GH18" evidence="10">
    <location>
        <begin position="34"/>
        <end position="424"/>
    </location>
</feature>
<proteinExistence type="inferred from homology"/>
<dbReference type="Gene3D" id="3.20.20.80">
    <property type="entry name" value="Glycosidases"/>
    <property type="match status" value="1"/>
</dbReference>
<evidence type="ECO:0000313" key="11">
    <source>
        <dbReference type="EMBL" id="KAF7355625.1"/>
    </source>
</evidence>
<evidence type="ECO:0000256" key="6">
    <source>
        <dbReference type="ARBA" id="ARBA00023326"/>
    </source>
</evidence>
<dbReference type="InterPro" id="IPR001579">
    <property type="entry name" value="Glyco_hydro_18_chit_AS"/>
</dbReference>
<evidence type="ECO:0000259" key="10">
    <source>
        <dbReference type="PROSITE" id="PS51910"/>
    </source>
</evidence>
<organism evidence="11 12">
    <name type="scientific">Mycena sanguinolenta</name>
    <dbReference type="NCBI Taxonomy" id="230812"/>
    <lineage>
        <taxon>Eukaryota</taxon>
        <taxon>Fungi</taxon>
        <taxon>Dikarya</taxon>
        <taxon>Basidiomycota</taxon>
        <taxon>Agaricomycotina</taxon>
        <taxon>Agaricomycetes</taxon>
        <taxon>Agaricomycetidae</taxon>
        <taxon>Agaricales</taxon>
        <taxon>Marasmiineae</taxon>
        <taxon>Mycenaceae</taxon>
        <taxon>Mycena</taxon>
    </lineage>
</organism>
<dbReference type="PROSITE" id="PS51910">
    <property type="entry name" value="GH18_2"/>
    <property type="match status" value="1"/>
</dbReference>
<dbReference type="GO" id="GO:0006032">
    <property type="term" value="P:chitin catabolic process"/>
    <property type="evidence" value="ECO:0007669"/>
    <property type="project" value="UniProtKB-KW"/>
</dbReference>
<dbReference type="Pfam" id="PF00704">
    <property type="entry name" value="Glyco_hydro_18"/>
    <property type="match status" value="1"/>
</dbReference>
<evidence type="ECO:0000256" key="1">
    <source>
        <dbReference type="ARBA" id="ARBA00000822"/>
    </source>
</evidence>
<dbReference type="GO" id="GO:0000272">
    <property type="term" value="P:polysaccharide catabolic process"/>
    <property type="evidence" value="ECO:0007669"/>
    <property type="project" value="UniProtKB-KW"/>
</dbReference>
<dbReference type="EMBL" id="JACAZH010000011">
    <property type="protein sequence ID" value="KAF7355625.1"/>
    <property type="molecule type" value="Genomic_DNA"/>
</dbReference>
<evidence type="ECO:0000256" key="8">
    <source>
        <dbReference type="RuleBase" id="RU004453"/>
    </source>
</evidence>
<gene>
    <name evidence="11" type="ORF">MSAN_01479800</name>
</gene>
<comment type="similarity">
    <text evidence="8">Belongs to the glycosyl hydrolase 18 family.</text>
</comment>
<accession>A0A8H6YCN0</accession>
<name>A0A8H6YCN0_9AGAR</name>
<keyword evidence="2 7" id="KW-0378">Hydrolase</keyword>
<dbReference type="GO" id="GO:0008061">
    <property type="term" value="F:chitin binding"/>
    <property type="evidence" value="ECO:0007669"/>
    <property type="project" value="InterPro"/>
</dbReference>
<evidence type="ECO:0000256" key="3">
    <source>
        <dbReference type="ARBA" id="ARBA00023024"/>
    </source>
</evidence>
<keyword evidence="3" id="KW-0146">Chitin degradation</keyword>
<evidence type="ECO:0000256" key="7">
    <source>
        <dbReference type="RuleBase" id="RU000489"/>
    </source>
</evidence>
<keyword evidence="4" id="KW-0119">Carbohydrate metabolism</keyword>
<dbReference type="InterPro" id="IPR001223">
    <property type="entry name" value="Glyco_hydro18_cat"/>
</dbReference>
<feature type="chain" id="PRO_5034162460" evidence="9">
    <location>
        <begin position="29"/>
        <end position="425"/>
    </location>
</feature>
<dbReference type="Gene3D" id="3.10.50.10">
    <property type="match status" value="1"/>
</dbReference>
<dbReference type="Proteomes" id="UP000623467">
    <property type="component" value="Unassembled WGS sequence"/>
</dbReference>
<keyword evidence="6" id="KW-0624">Polysaccharide degradation</keyword>
<protein>
    <submittedName>
        <fullName evidence="11">Chitinase</fullName>
    </submittedName>
</protein>
<keyword evidence="5 7" id="KW-0326">Glycosidase</keyword>
<evidence type="ECO:0000313" key="12">
    <source>
        <dbReference type="Proteomes" id="UP000623467"/>
    </source>
</evidence>
<dbReference type="OrthoDB" id="73875at2759"/>
<dbReference type="InterPro" id="IPR050314">
    <property type="entry name" value="Glycosyl_Hydrlase_18"/>
</dbReference>
<dbReference type="PANTHER" id="PTHR11177:SF392">
    <property type="entry name" value="HAP41P"/>
    <property type="match status" value="1"/>
</dbReference>